<gene>
    <name evidence="1" type="ORF">DOTSEDRAFT_71107</name>
</gene>
<evidence type="ECO:0000313" key="1">
    <source>
        <dbReference type="EMBL" id="EME45289.1"/>
    </source>
</evidence>
<keyword evidence="2" id="KW-1185">Reference proteome</keyword>
<protein>
    <submittedName>
        <fullName evidence="1">Uncharacterized protein</fullName>
    </submittedName>
</protein>
<proteinExistence type="predicted"/>
<dbReference type="Proteomes" id="UP000016933">
    <property type="component" value="Unassembled WGS sequence"/>
</dbReference>
<reference evidence="2" key="1">
    <citation type="journal article" date="2012" name="PLoS Genet.">
        <title>The genomes of the fungal plant pathogens Cladosporium fulvum and Dothistroma septosporum reveal adaptation to different hosts and lifestyles but also signatures of common ancestry.</title>
        <authorList>
            <person name="de Wit P.J.G.M."/>
            <person name="van der Burgt A."/>
            <person name="Oekmen B."/>
            <person name="Stergiopoulos I."/>
            <person name="Abd-Elsalam K.A."/>
            <person name="Aerts A.L."/>
            <person name="Bahkali A.H."/>
            <person name="Beenen H.G."/>
            <person name="Chettri P."/>
            <person name="Cox M.P."/>
            <person name="Datema E."/>
            <person name="de Vries R.P."/>
            <person name="Dhillon B."/>
            <person name="Ganley A.R."/>
            <person name="Griffiths S.A."/>
            <person name="Guo Y."/>
            <person name="Hamelin R.C."/>
            <person name="Henrissat B."/>
            <person name="Kabir M.S."/>
            <person name="Jashni M.K."/>
            <person name="Kema G."/>
            <person name="Klaubauf S."/>
            <person name="Lapidus A."/>
            <person name="Levasseur A."/>
            <person name="Lindquist E."/>
            <person name="Mehrabi R."/>
            <person name="Ohm R.A."/>
            <person name="Owen T.J."/>
            <person name="Salamov A."/>
            <person name="Schwelm A."/>
            <person name="Schijlen E."/>
            <person name="Sun H."/>
            <person name="van den Burg H.A."/>
            <person name="van Ham R.C.H.J."/>
            <person name="Zhang S."/>
            <person name="Goodwin S.B."/>
            <person name="Grigoriev I.V."/>
            <person name="Collemare J."/>
            <person name="Bradshaw R.E."/>
        </authorList>
    </citation>
    <scope>NUCLEOTIDE SEQUENCE [LARGE SCALE GENOMIC DNA]</scope>
    <source>
        <strain evidence="2">NZE10 / CBS 128990</strain>
    </source>
</reference>
<reference evidence="1 2" key="2">
    <citation type="journal article" date="2012" name="PLoS Pathog.">
        <title>Diverse lifestyles and strategies of plant pathogenesis encoded in the genomes of eighteen Dothideomycetes fungi.</title>
        <authorList>
            <person name="Ohm R.A."/>
            <person name="Feau N."/>
            <person name="Henrissat B."/>
            <person name="Schoch C.L."/>
            <person name="Horwitz B.A."/>
            <person name="Barry K.W."/>
            <person name="Condon B.J."/>
            <person name="Copeland A.C."/>
            <person name="Dhillon B."/>
            <person name="Glaser F."/>
            <person name="Hesse C.N."/>
            <person name="Kosti I."/>
            <person name="LaButti K."/>
            <person name="Lindquist E.A."/>
            <person name="Lucas S."/>
            <person name="Salamov A.A."/>
            <person name="Bradshaw R.E."/>
            <person name="Ciuffetti L."/>
            <person name="Hamelin R.C."/>
            <person name="Kema G.H.J."/>
            <person name="Lawrence C."/>
            <person name="Scott J.A."/>
            <person name="Spatafora J.W."/>
            <person name="Turgeon B.G."/>
            <person name="de Wit P.J.G.M."/>
            <person name="Zhong S."/>
            <person name="Goodwin S.B."/>
            <person name="Grigoriev I.V."/>
        </authorList>
    </citation>
    <scope>NUCLEOTIDE SEQUENCE [LARGE SCALE GENOMIC DNA]</scope>
    <source>
        <strain evidence="2">NZE10 / CBS 128990</strain>
    </source>
</reference>
<organism evidence="1 2">
    <name type="scientific">Dothistroma septosporum (strain NZE10 / CBS 128990)</name>
    <name type="common">Red band needle blight fungus</name>
    <name type="synonym">Mycosphaerella pini</name>
    <dbReference type="NCBI Taxonomy" id="675120"/>
    <lineage>
        <taxon>Eukaryota</taxon>
        <taxon>Fungi</taxon>
        <taxon>Dikarya</taxon>
        <taxon>Ascomycota</taxon>
        <taxon>Pezizomycotina</taxon>
        <taxon>Dothideomycetes</taxon>
        <taxon>Dothideomycetidae</taxon>
        <taxon>Mycosphaerellales</taxon>
        <taxon>Mycosphaerellaceae</taxon>
        <taxon>Dothistroma</taxon>
    </lineage>
</organism>
<sequence>MAKSSVEKLGLMITAASFQSLAEVTDNARLHISRRRAYPPAIALPNTRGHTRSLILASLRSVKSSTHESPNLL</sequence>
<accession>N1PS89</accession>
<name>N1PS89_DOTSN</name>
<dbReference type="AlphaFoldDB" id="N1PS89"/>
<dbReference type="HOGENOM" id="CLU_2704768_0_0_1"/>
<dbReference type="EMBL" id="KB446538">
    <property type="protein sequence ID" value="EME45289.1"/>
    <property type="molecule type" value="Genomic_DNA"/>
</dbReference>
<evidence type="ECO:0000313" key="2">
    <source>
        <dbReference type="Proteomes" id="UP000016933"/>
    </source>
</evidence>